<organism evidence="1 2">
    <name type="scientific">Ophiobolus disseminans</name>
    <dbReference type="NCBI Taxonomy" id="1469910"/>
    <lineage>
        <taxon>Eukaryota</taxon>
        <taxon>Fungi</taxon>
        <taxon>Dikarya</taxon>
        <taxon>Ascomycota</taxon>
        <taxon>Pezizomycotina</taxon>
        <taxon>Dothideomycetes</taxon>
        <taxon>Pleosporomycetidae</taxon>
        <taxon>Pleosporales</taxon>
        <taxon>Pleosporineae</taxon>
        <taxon>Phaeosphaeriaceae</taxon>
        <taxon>Ophiobolus</taxon>
    </lineage>
</organism>
<proteinExistence type="predicted"/>
<dbReference type="EMBL" id="MU006235">
    <property type="protein sequence ID" value="KAF2821997.1"/>
    <property type="molecule type" value="Genomic_DNA"/>
</dbReference>
<dbReference type="OrthoDB" id="3938460at2759"/>
<protein>
    <submittedName>
        <fullName evidence="1">Uncharacterized protein</fullName>
    </submittedName>
</protein>
<name>A0A6A6ZP00_9PLEO</name>
<keyword evidence="2" id="KW-1185">Reference proteome</keyword>
<gene>
    <name evidence="1" type="ORF">CC86DRAFT_301700</name>
</gene>
<evidence type="ECO:0000313" key="1">
    <source>
        <dbReference type="EMBL" id="KAF2821997.1"/>
    </source>
</evidence>
<evidence type="ECO:0000313" key="2">
    <source>
        <dbReference type="Proteomes" id="UP000799424"/>
    </source>
</evidence>
<dbReference type="AlphaFoldDB" id="A0A6A6ZP00"/>
<accession>A0A6A6ZP00</accession>
<feature type="non-terminal residue" evidence="1">
    <location>
        <position position="1"/>
    </location>
</feature>
<dbReference type="Proteomes" id="UP000799424">
    <property type="component" value="Unassembled WGS sequence"/>
</dbReference>
<sequence length="110" mass="13465">QQELHLVSYIRQLTEDGLPPLRRMLRNYCMSIVTRFLSRYEIELKTHYIKGKDRTRHKANSLLKYELYFAYLHMKIQKYHLRASNIYNMDKKGFYLSRGEELTRIFSRDL</sequence>
<reference evidence="1" key="1">
    <citation type="journal article" date="2020" name="Stud. Mycol.">
        <title>101 Dothideomycetes genomes: a test case for predicting lifestyles and emergence of pathogens.</title>
        <authorList>
            <person name="Haridas S."/>
            <person name="Albert R."/>
            <person name="Binder M."/>
            <person name="Bloem J."/>
            <person name="Labutti K."/>
            <person name="Salamov A."/>
            <person name="Andreopoulos B."/>
            <person name="Baker S."/>
            <person name="Barry K."/>
            <person name="Bills G."/>
            <person name="Bluhm B."/>
            <person name="Cannon C."/>
            <person name="Castanera R."/>
            <person name="Culley D."/>
            <person name="Daum C."/>
            <person name="Ezra D."/>
            <person name="Gonzalez J."/>
            <person name="Henrissat B."/>
            <person name="Kuo A."/>
            <person name="Liang C."/>
            <person name="Lipzen A."/>
            <person name="Lutzoni F."/>
            <person name="Magnuson J."/>
            <person name="Mondo S."/>
            <person name="Nolan M."/>
            <person name="Ohm R."/>
            <person name="Pangilinan J."/>
            <person name="Park H.-J."/>
            <person name="Ramirez L."/>
            <person name="Alfaro M."/>
            <person name="Sun H."/>
            <person name="Tritt A."/>
            <person name="Yoshinaga Y."/>
            <person name="Zwiers L.-H."/>
            <person name="Turgeon B."/>
            <person name="Goodwin S."/>
            <person name="Spatafora J."/>
            <person name="Crous P."/>
            <person name="Grigoriev I."/>
        </authorList>
    </citation>
    <scope>NUCLEOTIDE SEQUENCE</scope>
    <source>
        <strain evidence="1">CBS 113818</strain>
    </source>
</reference>